<evidence type="ECO:0000313" key="3">
    <source>
        <dbReference type="EMBL" id="ALG05989.1"/>
    </source>
</evidence>
<name>A0A0N9HNU7_9PSEU</name>
<dbReference type="InterPro" id="IPR050491">
    <property type="entry name" value="AmpC-like"/>
</dbReference>
<dbReference type="SUPFAM" id="SSF56601">
    <property type="entry name" value="beta-lactamase/transpeptidase-like"/>
    <property type="match status" value="1"/>
</dbReference>
<dbReference type="KEGG" id="kphy:AOZ06_02795"/>
<feature type="signal peptide" evidence="1">
    <location>
        <begin position="1"/>
        <end position="25"/>
    </location>
</feature>
<proteinExistence type="predicted"/>
<dbReference type="PANTHER" id="PTHR46825:SF7">
    <property type="entry name" value="D-ALANYL-D-ALANINE CARBOXYPEPTIDASE"/>
    <property type="match status" value="1"/>
</dbReference>
<dbReference type="InterPro" id="IPR012338">
    <property type="entry name" value="Beta-lactam/transpept-like"/>
</dbReference>
<protein>
    <recommendedName>
        <fullName evidence="2">Beta-lactamase-related domain-containing protein</fullName>
    </recommendedName>
</protein>
<dbReference type="EMBL" id="CP012752">
    <property type="protein sequence ID" value="ALG05989.1"/>
    <property type="molecule type" value="Genomic_DNA"/>
</dbReference>
<evidence type="ECO:0000313" key="4">
    <source>
        <dbReference type="Proteomes" id="UP000063699"/>
    </source>
</evidence>
<feature type="domain" description="Beta-lactamase-related" evidence="2">
    <location>
        <begin position="40"/>
        <end position="342"/>
    </location>
</feature>
<dbReference type="Pfam" id="PF00144">
    <property type="entry name" value="Beta-lactamase"/>
    <property type="match status" value="1"/>
</dbReference>
<feature type="chain" id="PRO_5006035343" description="Beta-lactamase-related domain-containing protein" evidence="1">
    <location>
        <begin position="26"/>
        <end position="373"/>
    </location>
</feature>
<dbReference type="Proteomes" id="UP000063699">
    <property type="component" value="Chromosome"/>
</dbReference>
<dbReference type="RefSeq" id="WP_054287967.1">
    <property type="nucleotide sequence ID" value="NZ_CP012752.1"/>
</dbReference>
<keyword evidence="1" id="KW-0732">Signal</keyword>
<keyword evidence="4" id="KW-1185">Reference proteome</keyword>
<evidence type="ECO:0000256" key="1">
    <source>
        <dbReference type="SAM" id="SignalP"/>
    </source>
</evidence>
<reference evidence="3 4" key="1">
    <citation type="submission" date="2015-07" db="EMBL/GenBank/DDBJ databases">
        <title>Genome sequencing of Kibdelosporangium phytohabitans.</title>
        <authorList>
            <person name="Qin S."/>
            <person name="Xing K."/>
        </authorList>
    </citation>
    <scope>NUCLEOTIDE SEQUENCE [LARGE SCALE GENOMIC DNA]</scope>
    <source>
        <strain evidence="3 4">KLBMP1111</strain>
    </source>
</reference>
<gene>
    <name evidence="3" type="ORF">AOZ06_02795</name>
</gene>
<evidence type="ECO:0000259" key="2">
    <source>
        <dbReference type="Pfam" id="PF00144"/>
    </source>
</evidence>
<dbReference type="STRING" id="860235.AOZ06_02795"/>
<sequence length="373" mass="40359">MKARRTAVVAVAAAVAALIPGVAEAQGAHQKLKSELDALVDSGEATAALLRVRDRKGQWATASGVRDLTTRRPADARGKFRIASTTKAFTATLVLRLVDDKRIELDAPVERYLPGLVPNGARITVRQVLNHTSGLYDFASEPGYEAWNYPALQRDRTPAELLAVAFAHPPTNPPGAKWDYSNTNYVLAGQLVERVTGNPWPAEVRKQLLRPLGMHDTTLPGTSKTIPRPHAHGYMRVPPVQGAPRELIDVTSINPSVIGAAGEIISTTEDLTKFFEALLGGKLLSRETTTQMRATVPTNPGTPQWRDGLGVFSTELSCGVKVWGHDGGALGFQTFVARSDDGRQMVLSVNPYDDLVPGEPVGRIQETYFCQAP</sequence>
<dbReference type="Gene3D" id="3.40.710.10">
    <property type="entry name" value="DD-peptidase/beta-lactamase superfamily"/>
    <property type="match status" value="1"/>
</dbReference>
<organism evidence="3 4">
    <name type="scientific">Kibdelosporangium phytohabitans</name>
    <dbReference type="NCBI Taxonomy" id="860235"/>
    <lineage>
        <taxon>Bacteria</taxon>
        <taxon>Bacillati</taxon>
        <taxon>Actinomycetota</taxon>
        <taxon>Actinomycetes</taxon>
        <taxon>Pseudonocardiales</taxon>
        <taxon>Pseudonocardiaceae</taxon>
        <taxon>Kibdelosporangium</taxon>
    </lineage>
</organism>
<dbReference type="InterPro" id="IPR001466">
    <property type="entry name" value="Beta-lactam-related"/>
</dbReference>
<dbReference type="AlphaFoldDB" id="A0A0N9HNU7"/>
<accession>A0A0N9HNU7</accession>
<dbReference type="PANTHER" id="PTHR46825">
    <property type="entry name" value="D-ALANYL-D-ALANINE-CARBOXYPEPTIDASE/ENDOPEPTIDASE AMPH"/>
    <property type="match status" value="1"/>
</dbReference>